<organism evidence="2 3">
    <name type="scientific">Vibrio splendidus</name>
    <dbReference type="NCBI Taxonomy" id="29497"/>
    <lineage>
        <taxon>Bacteria</taxon>
        <taxon>Pseudomonadati</taxon>
        <taxon>Pseudomonadota</taxon>
        <taxon>Gammaproteobacteria</taxon>
        <taxon>Vibrionales</taxon>
        <taxon>Vibrionaceae</taxon>
        <taxon>Vibrio</taxon>
    </lineage>
</organism>
<protein>
    <submittedName>
        <fullName evidence="2">Uncharacterized protein</fullName>
    </submittedName>
</protein>
<dbReference type="EMBL" id="MCWU01000010">
    <property type="protein sequence ID" value="PMJ69464.1"/>
    <property type="molecule type" value="Genomic_DNA"/>
</dbReference>
<keyword evidence="1" id="KW-0175">Coiled coil</keyword>
<evidence type="ECO:0000313" key="2">
    <source>
        <dbReference type="EMBL" id="PMJ69464.1"/>
    </source>
</evidence>
<gene>
    <name evidence="2" type="ORF">BCU17_13060</name>
</gene>
<dbReference type="AlphaFoldDB" id="A0A2N7FJI2"/>
<sequence length="196" mass="23164">MSKEIDSFREWANFKNKKMVQWLAQYFVKKGIPKKLPSVEDINTYSQEDGILEQAEHYFFRIADQALRQEKLSMMKKSWAQYSRRTKGDNSVHTVYVDDSTHKFLKAIKKKKRLNNLGQSVESIIDGTAFKREIRRLENANDLLHKQLKDLPILQESNRQQEIQLREMRDKTESLEQRNLMLTKALEQLASSLKSE</sequence>
<comment type="caution">
    <text evidence="2">The sequence shown here is derived from an EMBL/GenBank/DDBJ whole genome shotgun (WGS) entry which is preliminary data.</text>
</comment>
<dbReference type="Proteomes" id="UP000235330">
    <property type="component" value="Unassembled WGS sequence"/>
</dbReference>
<name>A0A2N7FJI2_VIBSP</name>
<evidence type="ECO:0000313" key="3">
    <source>
        <dbReference type="Proteomes" id="UP000235330"/>
    </source>
</evidence>
<feature type="coiled-coil region" evidence="1">
    <location>
        <begin position="151"/>
        <end position="185"/>
    </location>
</feature>
<accession>A0A2N7FJI2</accession>
<dbReference type="RefSeq" id="WP_102515529.1">
    <property type="nucleotide sequence ID" value="NZ_CAWNSM010000010.1"/>
</dbReference>
<evidence type="ECO:0000256" key="1">
    <source>
        <dbReference type="SAM" id="Coils"/>
    </source>
</evidence>
<reference evidence="3" key="1">
    <citation type="submission" date="2016-07" db="EMBL/GenBank/DDBJ databases">
        <title>Nontailed viruses are major unrecognized killers of bacteria in the ocean.</title>
        <authorList>
            <person name="Kauffman K."/>
            <person name="Hussain F."/>
            <person name="Yang J."/>
            <person name="Arevalo P."/>
            <person name="Brown J."/>
            <person name="Cutler M."/>
            <person name="Kelly L."/>
            <person name="Polz M.F."/>
        </authorList>
    </citation>
    <scope>NUCLEOTIDE SEQUENCE [LARGE SCALE GENOMIC DNA]</scope>
    <source>
        <strain evidence="3">10N.261.55.E11</strain>
    </source>
</reference>
<proteinExistence type="predicted"/>